<evidence type="ECO:0000256" key="3">
    <source>
        <dbReference type="SAM" id="SignalP"/>
    </source>
</evidence>
<evidence type="ECO:0000256" key="2">
    <source>
        <dbReference type="SAM" id="Phobius"/>
    </source>
</evidence>
<feature type="chain" id="PRO_5002266820" evidence="3">
    <location>
        <begin position="20"/>
        <end position="296"/>
    </location>
</feature>
<evidence type="ECO:0000256" key="1">
    <source>
        <dbReference type="SAM" id="MobiDB-lite"/>
    </source>
</evidence>
<keyword evidence="2" id="KW-0812">Transmembrane</keyword>
<accession>A0A0D2X4X0</accession>
<protein>
    <submittedName>
        <fullName evidence="4">Uncharacterized protein</fullName>
    </submittedName>
</protein>
<proteinExistence type="predicted"/>
<dbReference type="AlphaFoldDB" id="A0A0D2X4X0"/>
<evidence type="ECO:0000313" key="5">
    <source>
        <dbReference type="Proteomes" id="UP000008743"/>
    </source>
</evidence>
<dbReference type="EMBL" id="KE346372">
    <property type="protein sequence ID" value="KJE96794.1"/>
    <property type="molecule type" value="Genomic_DNA"/>
</dbReference>
<keyword evidence="2" id="KW-0472">Membrane</keyword>
<keyword evidence="2" id="KW-1133">Transmembrane helix</keyword>
<name>A0A0D2X4X0_CAPO3</name>
<feature type="transmembrane region" description="Helical" evidence="2">
    <location>
        <begin position="43"/>
        <end position="65"/>
    </location>
</feature>
<feature type="compositionally biased region" description="Low complexity" evidence="1">
    <location>
        <begin position="163"/>
        <end position="179"/>
    </location>
</feature>
<feature type="region of interest" description="Disordered" evidence="1">
    <location>
        <begin position="162"/>
        <end position="274"/>
    </location>
</feature>
<feature type="signal peptide" evidence="3">
    <location>
        <begin position="1"/>
        <end position="19"/>
    </location>
</feature>
<keyword evidence="5" id="KW-1185">Reference proteome</keyword>
<reference evidence="5" key="1">
    <citation type="submission" date="2011-02" db="EMBL/GenBank/DDBJ databases">
        <title>The Genome Sequence of Capsaspora owczarzaki ATCC 30864.</title>
        <authorList>
            <person name="Russ C."/>
            <person name="Cuomo C."/>
            <person name="Burger G."/>
            <person name="Gray M.W."/>
            <person name="Holland P.W.H."/>
            <person name="King N."/>
            <person name="Lang F.B.F."/>
            <person name="Roger A.J."/>
            <person name="Ruiz-Trillo I."/>
            <person name="Young S.K."/>
            <person name="Zeng Q."/>
            <person name="Gargeya S."/>
            <person name="Alvarado L."/>
            <person name="Berlin A."/>
            <person name="Chapman S.B."/>
            <person name="Chen Z."/>
            <person name="Freedman E."/>
            <person name="Gellesch M."/>
            <person name="Goldberg J."/>
            <person name="Griggs A."/>
            <person name="Gujja S."/>
            <person name="Heilman E."/>
            <person name="Heiman D."/>
            <person name="Howarth C."/>
            <person name="Mehta T."/>
            <person name="Neiman D."/>
            <person name="Pearson M."/>
            <person name="Roberts A."/>
            <person name="Saif S."/>
            <person name="Shea T."/>
            <person name="Shenoy N."/>
            <person name="Sisk P."/>
            <person name="Stolte C."/>
            <person name="Sykes S."/>
            <person name="White J."/>
            <person name="Yandava C."/>
            <person name="Haas B."/>
            <person name="Nusbaum C."/>
            <person name="Birren B."/>
        </authorList>
    </citation>
    <scope>NUCLEOTIDE SEQUENCE</scope>
    <source>
        <strain evidence="5">ATCC 30864</strain>
    </source>
</reference>
<keyword evidence="3" id="KW-0732">Signal</keyword>
<organism evidence="4 5">
    <name type="scientific">Capsaspora owczarzaki (strain ATCC 30864)</name>
    <dbReference type="NCBI Taxonomy" id="595528"/>
    <lineage>
        <taxon>Eukaryota</taxon>
        <taxon>Filasterea</taxon>
        <taxon>Capsaspora</taxon>
    </lineage>
</organism>
<feature type="compositionally biased region" description="Polar residues" evidence="1">
    <location>
        <begin position="195"/>
        <end position="205"/>
    </location>
</feature>
<feature type="compositionally biased region" description="Polar residues" evidence="1">
    <location>
        <begin position="180"/>
        <end position="189"/>
    </location>
</feature>
<gene>
    <name evidence="4" type="ORF">CAOG_007063</name>
</gene>
<dbReference type="InParanoid" id="A0A0D2X4X0"/>
<sequence length="296" mass="31032">MQPAAVFVALLACSGFVTAVTAVDPSATVSGQNSQDSDSSTTIIIAAANGGGGFLLILLVVVAICRCRRKSKPQKLEQAPKDPASDIQVELNTVVTLPAPADSTAVGMTERQTAPAEQDIEPAAEREIVPAVRSNTGTSRRMPCKLPAEALDEPIVRDSGCELSNSSSFSSLNQSVPVSDRSTVYSKPSTIIPRSMTTSGASPYASSGPRALSNNNNSSNNSNNNTGTLTRSSTNPEPRISVSGYADPFSFKPKKKTPGLTSVTESGYAVPGEEPTVYGYANDHPRIVPDIFSFSF</sequence>
<evidence type="ECO:0000313" key="4">
    <source>
        <dbReference type="EMBL" id="KJE96794.1"/>
    </source>
</evidence>
<feature type="compositionally biased region" description="Low complexity" evidence="1">
    <location>
        <begin position="213"/>
        <end position="235"/>
    </location>
</feature>
<dbReference type="Proteomes" id="UP000008743">
    <property type="component" value="Unassembled WGS sequence"/>
</dbReference>